<name>A0A4V0P1F3_9ARCH</name>
<comment type="function">
    <text evidence="8">Zinc phosphodiesterase, which displays some tRNA 3'-processing endonuclease activity. Probably involved in tRNA maturation, by removing a 3'-trailer from precursor tRNA.</text>
</comment>
<evidence type="ECO:0000313" key="10">
    <source>
        <dbReference type="EMBL" id="BBE41520.1"/>
    </source>
</evidence>
<keyword evidence="11" id="KW-1185">Reference proteome</keyword>
<keyword evidence="3 8" id="KW-0540">Nuclease</keyword>
<proteinExistence type="inferred from homology"/>
<keyword evidence="4 8" id="KW-0479">Metal-binding</keyword>
<dbReference type="NCBIfam" id="NF000801">
    <property type="entry name" value="PRK00055.1-3"/>
    <property type="match status" value="1"/>
</dbReference>
<keyword evidence="6 8" id="KW-0378">Hydrolase</keyword>
<dbReference type="GO" id="GO:0042781">
    <property type="term" value="F:3'-tRNA processing endoribonuclease activity"/>
    <property type="evidence" value="ECO:0007669"/>
    <property type="project" value="UniProtKB-UniRule"/>
</dbReference>
<evidence type="ECO:0000256" key="4">
    <source>
        <dbReference type="ARBA" id="ARBA00022723"/>
    </source>
</evidence>
<dbReference type="InterPro" id="IPR036866">
    <property type="entry name" value="RibonucZ/Hydroxyglut_hydro"/>
</dbReference>
<accession>A0A4V0P1F3</accession>
<feature type="binding site" evidence="8">
    <location>
        <position position="247"/>
    </location>
    <ligand>
        <name>Zn(2+)</name>
        <dbReference type="ChEBI" id="CHEBI:29105"/>
        <label>2</label>
        <note>catalytic</note>
    </ligand>
</feature>
<protein>
    <recommendedName>
        <fullName evidence="8">Ribonuclease Z</fullName>
        <shortName evidence="8">RNase Z</shortName>
        <ecNumber evidence="8">3.1.26.11</ecNumber>
    </recommendedName>
    <alternativeName>
        <fullName evidence="8">tRNA 3 endonuclease</fullName>
    </alternativeName>
    <alternativeName>
        <fullName evidence="8">tRNase Z</fullName>
    </alternativeName>
</protein>
<feature type="domain" description="Metallo-beta-lactamase" evidence="9">
    <location>
        <begin position="181"/>
        <end position="248"/>
    </location>
</feature>
<feature type="binding site" evidence="8">
    <location>
        <position position="189"/>
    </location>
    <ligand>
        <name>Zn(2+)</name>
        <dbReference type="ChEBI" id="CHEBI:29105"/>
        <label>2</label>
        <note>catalytic</note>
    </ligand>
</feature>
<feature type="active site" description="Proton acceptor" evidence="8">
    <location>
        <position position="47"/>
    </location>
</feature>
<dbReference type="EMBL" id="AP018732">
    <property type="protein sequence ID" value="BBE41520.1"/>
    <property type="molecule type" value="Genomic_DNA"/>
</dbReference>
<keyword evidence="5 8" id="KW-0255">Endonuclease</keyword>
<sequence>MPAALVRSEDAYFMLDCGEGTQYAMQELGLRYVNRKLCILISHMHGDHVLGIPGLLLSLSLSGRTREVHLMGPRGLRGFLVTALDRMRAGLTFELDFHDVRDGLELEICGATVRTALGRHTAPNYAYRLDFRRPGKFHPERARALKVPVGPLWKTLQAGASVNVDGRTVRPEDVLDPLEVRTSIAYSGDTRPTRKLVELFRGADLLVHEATFSTRDRGRALENMHSTAKEAGRVAARAGVKHLVLTHFSNRYRDLDLLLREARKEFQNVHLAKEGRTFVLAPEGLLLRDQPIDQ</sequence>
<evidence type="ECO:0000256" key="7">
    <source>
        <dbReference type="ARBA" id="ARBA00022833"/>
    </source>
</evidence>
<dbReference type="Pfam" id="PF12706">
    <property type="entry name" value="Lactamase_B_2"/>
    <property type="match status" value="1"/>
</dbReference>
<feature type="binding site" evidence="8">
    <location>
        <position position="45"/>
    </location>
    <ligand>
        <name>Zn(2+)</name>
        <dbReference type="ChEBI" id="CHEBI:29105"/>
        <label>1</label>
        <note>catalytic</note>
    </ligand>
</feature>
<comment type="similarity">
    <text evidence="8">Belongs to the RNase Z family.</text>
</comment>
<dbReference type="InterPro" id="IPR001279">
    <property type="entry name" value="Metallo-B-lactamas"/>
</dbReference>
<evidence type="ECO:0000256" key="1">
    <source>
        <dbReference type="ARBA" id="ARBA00011738"/>
    </source>
</evidence>
<dbReference type="AlphaFoldDB" id="A0A4V0P1F3"/>
<dbReference type="Pfam" id="PF23023">
    <property type="entry name" value="Anti-Pycsar_Apyc1"/>
    <property type="match status" value="1"/>
</dbReference>
<feature type="binding site" evidence="8">
    <location>
        <position position="120"/>
    </location>
    <ligand>
        <name>Zn(2+)</name>
        <dbReference type="ChEBI" id="CHEBI:29105"/>
        <label>1</label>
        <note>catalytic</note>
    </ligand>
</feature>
<feature type="binding site" evidence="8">
    <location>
        <position position="43"/>
    </location>
    <ligand>
        <name>Zn(2+)</name>
        <dbReference type="ChEBI" id="CHEBI:29105"/>
        <label>1</label>
        <note>catalytic</note>
    </ligand>
</feature>
<dbReference type="EC" id="3.1.26.11" evidence="8"/>
<keyword evidence="7 8" id="KW-0862">Zinc</keyword>
<feature type="binding site" evidence="8">
    <location>
        <position position="189"/>
    </location>
    <ligand>
        <name>Zn(2+)</name>
        <dbReference type="ChEBI" id="CHEBI:29105"/>
        <label>1</label>
        <note>catalytic</note>
    </ligand>
</feature>
<evidence type="ECO:0000313" key="11">
    <source>
        <dbReference type="Proteomes" id="UP000509448"/>
    </source>
</evidence>
<evidence type="ECO:0000256" key="8">
    <source>
        <dbReference type="HAMAP-Rule" id="MF_01818"/>
    </source>
</evidence>
<dbReference type="GO" id="GO:0008270">
    <property type="term" value="F:zinc ion binding"/>
    <property type="evidence" value="ECO:0007669"/>
    <property type="project" value="UniProtKB-UniRule"/>
</dbReference>
<comment type="cofactor">
    <cofactor evidence="8">
        <name>Zn(2+)</name>
        <dbReference type="ChEBI" id="CHEBI:29105"/>
    </cofactor>
    <text evidence="8">Binds 2 Zn(2+) ions.</text>
</comment>
<gene>
    <name evidence="8" type="primary">rnz</name>
    <name evidence="10" type="ORF">NAS2_0114</name>
</gene>
<dbReference type="PANTHER" id="PTHR46018:SF2">
    <property type="entry name" value="ZINC PHOSPHODIESTERASE ELAC PROTEIN 1"/>
    <property type="match status" value="1"/>
</dbReference>
<keyword evidence="2 8" id="KW-0819">tRNA processing</keyword>
<dbReference type="HAMAP" id="MF_01818">
    <property type="entry name" value="RNase_Z_BN"/>
    <property type="match status" value="1"/>
</dbReference>
<evidence type="ECO:0000256" key="3">
    <source>
        <dbReference type="ARBA" id="ARBA00022722"/>
    </source>
</evidence>
<evidence type="ECO:0000256" key="5">
    <source>
        <dbReference type="ARBA" id="ARBA00022759"/>
    </source>
</evidence>
<dbReference type="KEGG" id="ccai:NAS2_0114"/>
<evidence type="ECO:0000259" key="9">
    <source>
        <dbReference type="Pfam" id="PF12706"/>
    </source>
</evidence>
<evidence type="ECO:0000256" key="2">
    <source>
        <dbReference type="ARBA" id="ARBA00022694"/>
    </source>
</evidence>
<dbReference type="Gene3D" id="3.60.15.10">
    <property type="entry name" value="Ribonuclease Z/Hydroxyacylglutathione hydrolase-like"/>
    <property type="match status" value="1"/>
</dbReference>
<reference evidence="10 11" key="1">
    <citation type="journal article" date="2019" name="ISME J.">
        <title>Isolation and characterization of a thermophilic sulfur- and iron-reducing thaumarchaeote from a terrestrial acidic hot spring.</title>
        <authorList>
            <person name="Kato S."/>
            <person name="Itoh T."/>
            <person name="Yuki M."/>
            <person name="Nagamori M."/>
            <person name="Ohnishi M."/>
            <person name="Uematsu K."/>
            <person name="Suzuki K."/>
            <person name="Takashina T."/>
            <person name="Ohkuma M."/>
        </authorList>
    </citation>
    <scope>NUCLEOTIDE SEQUENCE [LARGE SCALE GENOMIC DNA]</scope>
    <source>
        <strain evidence="10 11">NAS-02</strain>
    </source>
</reference>
<dbReference type="InterPro" id="IPR013471">
    <property type="entry name" value="RNase_Z/BN"/>
</dbReference>
<dbReference type="Proteomes" id="UP000509448">
    <property type="component" value="Chromosome"/>
</dbReference>
<evidence type="ECO:0000256" key="6">
    <source>
        <dbReference type="ARBA" id="ARBA00022801"/>
    </source>
</evidence>
<feature type="binding site" evidence="8">
    <location>
        <position position="48"/>
    </location>
    <ligand>
        <name>Zn(2+)</name>
        <dbReference type="ChEBI" id="CHEBI:29105"/>
        <label>2</label>
        <note>catalytic</note>
    </ligand>
</feature>
<dbReference type="PANTHER" id="PTHR46018">
    <property type="entry name" value="ZINC PHOSPHODIESTERASE ELAC PROTEIN 1"/>
    <property type="match status" value="1"/>
</dbReference>
<comment type="catalytic activity">
    <reaction evidence="8">
        <text>Endonucleolytic cleavage of RNA, removing extra 3' nucleotides from tRNA precursor, generating 3' termini of tRNAs. A 3'-hydroxy group is left at the tRNA terminus and a 5'-phosphoryl group is left at the trailer molecule.</text>
        <dbReference type="EC" id="3.1.26.11"/>
    </reaction>
</comment>
<dbReference type="SUPFAM" id="SSF56281">
    <property type="entry name" value="Metallo-hydrolase/oxidoreductase"/>
    <property type="match status" value="1"/>
</dbReference>
<comment type="subunit">
    <text evidence="1 8">Homodimer.</text>
</comment>
<organism evidence="10 11">
    <name type="scientific">Conexivisphaera calida</name>
    <dbReference type="NCBI Taxonomy" id="1874277"/>
    <lineage>
        <taxon>Archaea</taxon>
        <taxon>Nitrososphaerota</taxon>
        <taxon>Conexivisphaeria</taxon>
        <taxon>Conexivisphaerales</taxon>
        <taxon>Conexivisphaeraceae</taxon>
        <taxon>Conexivisphaera</taxon>
    </lineage>
</organism>
<feature type="binding site" evidence="8">
    <location>
        <position position="47"/>
    </location>
    <ligand>
        <name>Zn(2+)</name>
        <dbReference type="ChEBI" id="CHEBI:29105"/>
        <label>2</label>
        <note>catalytic</note>
    </ligand>
</feature>
<dbReference type="CDD" id="cd07717">
    <property type="entry name" value="RNaseZ_ZiPD-like_MBL-fold"/>
    <property type="match status" value="1"/>
</dbReference>